<feature type="compositionally biased region" description="Acidic residues" evidence="13">
    <location>
        <begin position="358"/>
        <end position="379"/>
    </location>
</feature>
<evidence type="ECO:0000256" key="12">
    <source>
        <dbReference type="RuleBase" id="RU079119"/>
    </source>
</evidence>
<dbReference type="InterPro" id="IPR039859">
    <property type="entry name" value="PFA4/ZDH16/20/ERF2-like"/>
</dbReference>
<dbReference type="EMBL" id="JAVFKD010000012">
    <property type="protein sequence ID" value="KAK5992923.1"/>
    <property type="molecule type" value="Genomic_DNA"/>
</dbReference>
<keyword evidence="7 11" id="KW-0564">Palmitate</keyword>
<feature type="transmembrane region" description="Helical" evidence="11 12">
    <location>
        <begin position="173"/>
        <end position="195"/>
    </location>
</feature>
<evidence type="ECO:0000256" key="11">
    <source>
        <dbReference type="HAMAP-Rule" id="MF_03199"/>
    </source>
</evidence>
<evidence type="ECO:0000256" key="1">
    <source>
        <dbReference type="ARBA" id="ARBA00004141"/>
    </source>
</evidence>
<evidence type="ECO:0000313" key="15">
    <source>
        <dbReference type="EMBL" id="KAK5992923.1"/>
    </source>
</evidence>
<evidence type="ECO:0000256" key="9">
    <source>
        <dbReference type="ARBA" id="ARBA00023315"/>
    </source>
</evidence>
<feature type="region of interest" description="Disordered" evidence="13">
    <location>
        <begin position="328"/>
        <end position="416"/>
    </location>
</feature>
<comment type="caution">
    <text evidence="15">The sequence shown here is derived from an EMBL/GenBank/DDBJ whole genome shotgun (WGS) entry which is preliminary data.</text>
</comment>
<evidence type="ECO:0000256" key="2">
    <source>
        <dbReference type="ARBA" id="ARBA00022679"/>
    </source>
</evidence>
<feature type="transmembrane region" description="Helical" evidence="11 12">
    <location>
        <begin position="12"/>
        <end position="29"/>
    </location>
</feature>
<feature type="transmembrane region" description="Helical" evidence="11 12">
    <location>
        <begin position="134"/>
        <end position="153"/>
    </location>
</feature>
<comment type="function">
    <text evidence="11">Mediates the reversible addition of palmitate to target proteins, thereby regulating their membrane association and biological function.</text>
</comment>
<dbReference type="HAMAP" id="MF_03199">
    <property type="entry name" value="DHHC_PAT_PFA4"/>
    <property type="match status" value="1"/>
</dbReference>
<feature type="active site" description="S-palmitoyl cysteine intermediate" evidence="11">
    <location>
        <position position="116"/>
    </location>
</feature>
<keyword evidence="5 11" id="KW-1133">Transmembrane helix</keyword>
<comment type="similarity">
    <text evidence="11">Belongs to the DHHC palmitoyltransferase family. PFA4 subfamily.</text>
</comment>
<evidence type="ECO:0000256" key="7">
    <source>
        <dbReference type="ARBA" id="ARBA00023139"/>
    </source>
</evidence>
<protein>
    <recommendedName>
        <fullName evidence="11">Palmitoyltransferase PFA4</fullName>
        <ecNumber evidence="11">2.3.1.225</ecNumber>
    </recommendedName>
    <alternativeName>
        <fullName evidence="11">Protein S-acyltransferase</fullName>
        <shortName evidence="11">PAT</shortName>
    </alternativeName>
    <alternativeName>
        <fullName evidence="11">Protein fatty acyltransferase 4</fullName>
    </alternativeName>
</protein>
<keyword evidence="3 11" id="KW-0812">Transmembrane</keyword>
<keyword evidence="9 11" id="KW-0012">Acyltransferase</keyword>
<comment type="subcellular location">
    <subcellularLocation>
        <location evidence="11">Endoplasmic reticulum membrane</location>
        <topology evidence="11">Multi-pass membrane protein</topology>
    </subcellularLocation>
    <subcellularLocation>
        <location evidence="1">Membrane</location>
        <topology evidence="1">Multi-pass membrane protein</topology>
    </subcellularLocation>
</comment>
<gene>
    <name evidence="11" type="primary">PFA4</name>
    <name evidence="15" type="ORF">PT974_06348</name>
</gene>
<sequence>MAGFSDAPIVQVLAVPAVCLLIAFLSYFSQVVFRYSSLDPGPLTRNETVVFNALLLCLWVTYYRAVTVDPGRYVFKEQVIEAQGKKWCKKCAAPKPARAHHCRVCGRCIPKMDHHCPWTRNCVSMTTFPHFLRFLVYANVSLWTLGRFLWHRFYALYETRDMPAYLGPSLCALISLAFLALIWFFTSLALGIMLITTTQNWVFNRTTIEGWEVERHEAIIGRGGRDWWDIKSPDGDTIRFEKVEFPYDIGFPYNMAQAMGTANFLLWFWPLAGSPKINKDAKTTGWTWEENGFNRKEGMWPPPDPDKLRRTGNQWPAARRDFAAELKEAADQTPEERKAAFKERQTQDARRRNMFIEDPVEDVEEDVDDYMTDQDDDDGYDAREKDGQAPQEWTNADGERLHDFGVDEDAEDDVEDDVPIAELLRRRKVTSRDHENE</sequence>
<dbReference type="InterPro" id="IPR001594">
    <property type="entry name" value="Palmitoyltrfase_DHHC"/>
</dbReference>
<keyword evidence="4 11" id="KW-0256">Endoplasmic reticulum</keyword>
<dbReference type="Proteomes" id="UP001338125">
    <property type="component" value="Unassembled WGS sequence"/>
</dbReference>
<feature type="domain" description="Palmitoyltransferase DHHC" evidence="14">
    <location>
        <begin position="83"/>
        <end position="212"/>
    </location>
</feature>
<evidence type="ECO:0000313" key="16">
    <source>
        <dbReference type="Proteomes" id="UP001338125"/>
    </source>
</evidence>
<dbReference type="Pfam" id="PF01529">
    <property type="entry name" value="DHHC"/>
    <property type="match status" value="1"/>
</dbReference>
<accession>A0ABR0SL56</accession>
<comment type="domain">
    <text evidence="11 12">The DHHC domain is required for palmitoyltransferase activity.</text>
</comment>
<name>A0ABR0SL56_9HYPO</name>
<proteinExistence type="inferred from homology"/>
<keyword evidence="8 11" id="KW-0449">Lipoprotein</keyword>
<evidence type="ECO:0000256" key="6">
    <source>
        <dbReference type="ARBA" id="ARBA00023136"/>
    </source>
</evidence>
<feature type="transmembrane region" description="Helical" evidence="11 12">
    <location>
        <begin position="49"/>
        <end position="66"/>
    </location>
</feature>
<evidence type="ECO:0000256" key="13">
    <source>
        <dbReference type="SAM" id="MobiDB-lite"/>
    </source>
</evidence>
<evidence type="ECO:0000256" key="3">
    <source>
        <dbReference type="ARBA" id="ARBA00022692"/>
    </source>
</evidence>
<evidence type="ECO:0000256" key="4">
    <source>
        <dbReference type="ARBA" id="ARBA00022824"/>
    </source>
</evidence>
<evidence type="ECO:0000256" key="10">
    <source>
        <dbReference type="ARBA" id="ARBA00048048"/>
    </source>
</evidence>
<comment type="catalytic activity">
    <reaction evidence="10 11 12">
        <text>L-cysteinyl-[protein] + hexadecanoyl-CoA = S-hexadecanoyl-L-cysteinyl-[protein] + CoA</text>
        <dbReference type="Rhea" id="RHEA:36683"/>
        <dbReference type="Rhea" id="RHEA-COMP:10131"/>
        <dbReference type="Rhea" id="RHEA-COMP:11032"/>
        <dbReference type="ChEBI" id="CHEBI:29950"/>
        <dbReference type="ChEBI" id="CHEBI:57287"/>
        <dbReference type="ChEBI" id="CHEBI:57379"/>
        <dbReference type="ChEBI" id="CHEBI:74151"/>
        <dbReference type="EC" id="2.3.1.225"/>
    </reaction>
</comment>
<keyword evidence="6 11" id="KW-0472">Membrane</keyword>
<evidence type="ECO:0000259" key="14">
    <source>
        <dbReference type="Pfam" id="PF01529"/>
    </source>
</evidence>
<evidence type="ECO:0000256" key="5">
    <source>
        <dbReference type="ARBA" id="ARBA00022989"/>
    </source>
</evidence>
<feature type="compositionally biased region" description="Basic and acidic residues" evidence="13">
    <location>
        <begin position="328"/>
        <end position="355"/>
    </location>
</feature>
<dbReference type="EC" id="2.3.1.225" evidence="11"/>
<reference evidence="15 16" key="1">
    <citation type="submission" date="2024-01" db="EMBL/GenBank/DDBJ databases">
        <title>Complete genome of Cladobotryum mycophilum ATHUM6906.</title>
        <authorList>
            <person name="Christinaki A.C."/>
            <person name="Myridakis A.I."/>
            <person name="Kouvelis V.N."/>
        </authorList>
    </citation>
    <scope>NUCLEOTIDE SEQUENCE [LARGE SCALE GENOMIC DNA]</scope>
    <source>
        <strain evidence="15 16">ATHUM6906</strain>
    </source>
</reference>
<keyword evidence="16" id="KW-1185">Reference proteome</keyword>
<feature type="compositionally biased region" description="Acidic residues" evidence="13">
    <location>
        <begin position="406"/>
        <end position="416"/>
    </location>
</feature>
<evidence type="ECO:0000256" key="8">
    <source>
        <dbReference type="ARBA" id="ARBA00023288"/>
    </source>
</evidence>
<keyword evidence="2 11" id="KW-0808">Transferase</keyword>
<dbReference type="PANTHER" id="PTHR12246">
    <property type="entry name" value="PALMITOYLTRANSFERASE ZDHHC16"/>
    <property type="match status" value="1"/>
</dbReference>
<dbReference type="InterPro" id="IPR033682">
    <property type="entry name" value="PFA4"/>
</dbReference>
<dbReference type="PROSITE" id="PS50216">
    <property type="entry name" value="DHHC"/>
    <property type="match status" value="1"/>
</dbReference>
<organism evidence="15 16">
    <name type="scientific">Cladobotryum mycophilum</name>
    <dbReference type="NCBI Taxonomy" id="491253"/>
    <lineage>
        <taxon>Eukaryota</taxon>
        <taxon>Fungi</taxon>
        <taxon>Dikarya</taxon>
        <taxon>Ascomycota</taxon>
        <taxon>Pezizomycotina</taxon>
        <taxon>Sordariomycetes</taxon>
        <taxon>Hypocreomycetidae</taxon>
        <taxon>Hypocreales</taxon>
        <taxon>Hypocreaceae</taxon>
        <taxon>Cladobotryum</taxon>
    </lineage>
</organism>